<proteinExistence type="predicted"/>
<dbReference type="Proteomes" id="UP001189122">
    <property type="component" value="Unassembled WGS sequence"/>
</dbReference>
<accession>A0ABN7E943</accession>
<keyword evidence="2" id="KW-1185">Reference proteome</keyword>
<sequence>MEVGRVSKSFILRSIQQEEALHHIRYTLKSGKTALCGSPAAVTQRRGAGWSGARVRELHPQVRATRGGFSSHLRFSLLNPSPAICRKVAIIR</sequence>
<protein>
    <submittedName>
        <fullName evidence="1">Uncharacterized protein</fullName>
    </submittedName>
</protein>
<evidence type="ECO:0000313" key="2">
    <source>
        <dbReference type="Proteomes" id="UP001189122"/>
    </source>
</evidence>
<dbReference type="EMBL" id="CACRZD030000106">
    <property type="protein sequence ID" value="CAA6674386.1"/>
    <property type="molecule type" value="Genomic_DNA"/>
</dbReference>
<gene>
    <name evidence="1" type="ORF">SI7747_UN020744</name>
</gene>
<comment type="caution">
    <text evidence="1">The sequence shown here is derived from an EMBL/GenBank/DDBJ whole genome shotgun (WGS) entry which is preliminary data.</text>
</comment>
<organism evidence="1 2">
    <name type="scientific">Spirodela intermedia</name>
    <name type="common">Intermediate duckweed</name>
    <dbReference type="NCBI Taxonomy" id="51605"/>
    <lineage>
        <taxon>Eukaryota</taxon>
        <taxon>Viridiplantae</taxon>
        <taxon>Streptophyta</taxon>
        <taxon>Embryophyta</taxon>
        <taxon>Tracheophyta</taxon>
        <taxon>Spermatophyta</taxon>
        <taxon>Magnoliopsida</taxon>
        <taxon>Liliopsida</taxon>
        <taxon>Araceae</taxon>
        <taxon>Lemnoideae</taxon>
        <taxon>Spirodela</taxon>
    </lineage>
</organism>
<reference evidence="2" key="1">
    <citation type="journal article" date="2020" name="Sci. Rep.">
        <title>Chromosome-scale genome assembly for the duckweed Spirodela intermedia, integrating cytogenetic maps, PacBio and Oxford Nanopore libraries.</title>
        <authorList>
            <person name="Hoang P.T.N."/>
            <person name="Fiebig A."/>
            <person name="Novak P."/>
            <person name="Macas J."/>
            <person name="Cao H.X."/>
            <person name="Stepanenko A."/>
            <person name="Chen G."/>
            <person name="Borisjuk N."/>
            <person name="Scholz U."/>
            <person name="Schubert I."/>
        </authorList>
    </citation>
    <scope>NUCLEOTIDE SEQUENCE [LARGE SCALE GENOMIC DNA]</scope>
</reference>
<evidence type="ECO:0000313" key="1">
    <source>
        <dbReference type="EMBL" id="CAA6674386.1"/>
    </source>
</evidence>
<name>A0ABN7E943_SPIIN</name>